<sequence length="97" mass="11619">MTRKLLDEFDEKAKKFIDDGRFDKLKDVLREYALDQAYKYDEELRDPLRFLKTSGIDVDNIQDFTEYRVAKSVIQTEVKRQFGGKYFDKLRKKVNGK</sequence>
<protein>
    <submittedName>
        <fullName evidence="1">Uncharacterized protein</fullName>
    </submittedName>
</protein>
<dbReference type="AlphaFoldDB" id="A0A5Q0UF94"/>
<organism evidence="1 2">
    <name type="scientific">Candidatus Nanohalobium constans</name>
    <dbReference type="NCBI Taxonomy" id="2565781"/>
    <lineage>
        <taxon>Archaea</taxon>
        <taxon>Candidatus Nanohalarchaeota</taxon>
        <taxon>Candidatus Nanohalobia</taxon>
        <taxon>Candidatus Nanohalobiales</taxon>
        <taxon>Candidatus Nanohalobiaceae</taxon>
        <taxon>Candidatus Nanohalobium</taxon>
    </lineage>
</organism>
<accession>A0A5Q0UF94</accession>
<reference evidence="2" key="1">
    <citation type="submission" date="2019-05" db="EMBL/GenBank/DDBJ databases">
        <title>Candidatus Nanohalobium constans, a novel model system to study the DPANN nano-sized archaea: genomic and physiological characterization of a nanoarchaeon co-cultured with its chitinotrophic host.</title>
        <authorList>
            <person name="La Cono V."/>
            <person name="Arcadi E."/>
            <person name="Crisafi F."/>
            <person name="Denaro R."/>
            <person name="La Spada G."/>
            <person name="Messina E."/>
            <person name="Smedile F."/>
            <person name="Toshchakov S.V."/>
            <person name="Shevchenko M.A."/>
            <person name="Golyshin P.N."/>
            <person name="Golyshina O.V."/>
            <person name="Ferrer M."/>
            <person name="Rohde M."/>
            <person name="Mushegian A."/>
            <person name="Sorokin D.Y."/>
            <person name="Giuliano L."/>
            <person name="Yakimov M.M."/>
        </authorList>
    </citation>
    <scope>NUCLEOTIDE SEQUENCE [LARGE SCALE GENOMIC DNA]</scope>
    <source>
        <strain evidence="2">LC1Nh</strain>
    </source>
</reference>
<proteinExistence type="predicted"/>
<dbReference type="EMBL" id="CP040089">
    <property type="protein sequence ID" value="QGA80226.1"/>
    <property type="molecule type" value="Genomic_DNA"/>
</dbReference>
<dbReference type="Proteomes" id="UP000377803">
    <property type="component" value="Chromosome"/>
</dbReference>
<dbReference type="GeneID" id="42364708"/>
<dbReference type="RefSeq" id="WP_153549965.1">
    <property type="nucleotide sequence ID" value="NZ_CP040089.1"/>
</dbReference>
<name>A0A5Q0UF94_9ARCH</name>
<dbReference type="KEGG" id="ncon:LC1Nh_0325"/>
<gene>
    <name evidence="1" type="ORF">LC1Nh_0325</name>
</gene>
<evidence type="ECO:0000313" key="2">
    <source>
        <dbReference type="Proteomes" id="UP000377803"/>
    </source>
</evidence>
<keyword evidence="2" id="KW-1185">Reference proteome</keyword>
<evidence type="ECO:0000313" key="1">
    <source>
        <dbReference type="EMBL" id="QGA80226.1"/>
    </source>
</evidence>